<dbReference type="Gene3D" id="3.40.630.30">
    <property type="match status" value="1"/>
</dbReference>
<sequence length="246" mass="28110">MSSAASNVFLSAIDKERFGIRTARVVGVTTESLSSILEFCRKEQVKFLIARCSMFDLETAQTMEKNGFLLMDTLVYYTLDIAKKKSPSANGIVYFRPIRAEEEEEIASVAVESFRGYFGHYHADQRLDNNKCDEAYVDWARKAFISRGSDENFQVAEIDGRIVAFGVFRINSPDEGELFLGGIHPDFQGQGIYQAFLYRAMEWCLSKNAKRIVISTQINNIAVQKILTRFGFEIAKGYYTFHKWFD</sequence>
<comment type="caution">
    <text evidence="2">The sequence shown here is derived from an EMBL/GenBank/DDBJ whole genome shotgun (WGS) entry which is preliminary data.</text>
</comment>
<name>A0A0W8FUP7_9ZZZZ</name>
<dbReference type="AlphaFoldDB" id="A0A0W8FUP7"/>
<feature type="domain" description="N-acetyltransferase" evidence="1">
    <location>
        <begin position="93"/>
        <end position="246"/>
    </location>
</feature>
<evidence type="ECO:0000259" key="1">
    <source>
        <dbReference type="PROSITE" id="PS51186"/>
    </source>
</evidence>
<dbReference type="SUPFAM" id="SSF55729">
    <property type="entry name" value="Acyl-CoA N-acyltransferases (Nat)"/>
    <property type="match status" value="1"/>
</dbReference>
<gene>
    <name evidence="2" type="ORF">ASZ90_005597</name>
</gene>
<dbReference type="Pfam" id="PF00583">
    <property type="entry name" value="Acetyltransf_1"/>
    <property type="match status" value="1"/>
</dbReference>
<dbReference type="EMBL" id="LNQE01000842">
    <property type="protein sequence ID" value="KUG24603.1"/>
    <property type="molecule type" value="Genomic_DNA"/>
</dbReference>
<dbReference type="GO" id="GO:0016747">
    <property type="term" value="F:acyltransferase activity, transferring groups other than amino-acyl groups"/>
    <property type="evidence" value="ECO:0007669"/>
    <property type="project" value="InterPro"/>
</dbReference>
<evidence type="ECO:0000313" key="2">
    <source>
        <dbReference type="EMBL" id="KUG24603.1"/>
    </source>
</evidence>
<accession>A0A0W8FUP7</accession>
<reference evidence="2" key="1">
    <citation type="journal article" date="2015" name="Proc. Natl. Acad. Sci. U.S.A.">
        <title>Networks of energetic and metabolic interactions define dynamics in microbial communities.</title>
        <authorList>
            <person name="Embree M."/>
            <person name="Liu J.K."/>
            <person name="Al-Bassam M.M."/>
            <person name="Zengler K."/>
        </authorList>
    </citation>
    <scope>NUCLEOTIDE SEQUENCE</scope>
</reference>
<dbReference type="InterPro" id="IPR000182">
    <property type="entry name" value="GNAT_dom"/>
</dbReference>
<proteinExistence type="predicted"/>
<dbReference type="PROSITE" id="PS51186">
    <property type="entry name" value="GNAT"/>
    <property type="match status" value="1"/>
</dbReference>
<dbReference type="InterPro" id="IPR016181">
    <property type="entry name" value="Acyl_CoA_acyltransferase"/>
</dbReference>
<dbReference type="CDD" id="cd04301">
    <property type="entry name" value="NAT_SF"/>
    <property type="match status" value="1"/>
</dbReference>
<protein>
    <recommendedName>
        <fullName evidence="1">N-acetyltransferase domain-containing protein</fullName>
    </recommendedName>
</protein>
<organism evidence="2">
    <name type="scientific">hydrocarbon metagenome</name>
    <dbReference type="NCBI Taxonomy" id="938273"/>
    <lineage>
        <taxon>unclassified sequences</taxon>
        <taxon>metagenomes</taxon>
        <taxon>ecological metagenomes</taxon>
    </lineage>
</organism>